<comment type="caution">
    <text evidence="1">The sequence shown here is derived from an EMBL/GenBank/DDBJ whole genome shotgun (WGS) entry which is preliminary data.</text>
</comment>
<dbReference type="AlphaFoldDB" id="L8WS48"/>
<name>L8WS48_THACA</name>
<gene>
    <name evidence="1" type="ORF">AG1IA_05016</name>
</gene>
<organism evidence="1 2">
    <name type="scientific">Thanatephorus cucumeris (strain AG1-IA)</name>
    <name type="common">Rice sheath blight fungus</name>
    <name type="synonym">Rhizoctonia solani</name>
    <dbReference type="NCBI Taxonomy" id="983506"/>
    <lineage>
        <taxon>Eukaryota</taxon>
        <taxon>Fungi</taxon>
        <taxon>Dikarya</taxon>
        <taxon>Basidiomycota</taxon>
        <taxon>Agaricomycotina</taxon>
        <taxon>Agaricomycetes</taxon>
        <taxon>Cantharellales</taxon>
        <taxon>Ceratobasidiaceae</taxon>
        <taxon>Rhizoctonia</taxon>
        <taxon>Rhizoctonia solani AG-1</taxon>
    </lineage>
</organism>
<proteinExistence type="predicted"/>
<evidence type="ECO:0000313" key="1">
    <source>
        <dbReference type="EMBL" id="ELU40956.1"/>
    </source>
</evidence>
<sequence>MKGVRSLSLLRKGVPSKRLELMCLESRQVEIFGISIRLVGWRLRSTESSHSSAKTVLVGQV</sequence>
<dbReference type="HOGENOM" id="CLU_2924310_0_0_1"/>
<protein>
    <submittedName>
        <fullName evidence="1">Uncharacterized protein</fullName>
    </submittedName>
</protein>
<reference evidence="1 2" key="1">
    <citation type="journal article" date="2013" name="Nat. Commun.">
        <title>The evolution and pathogenic mechanisms of the rice sheath blight pathogen.</title>
        <authorList>
            <person name="Zheng A."/>
            <person name="Lin R."/>
            <person name="Xu L."/>
            <person name="Qin P."/>
            <person name="Tang C."/>
            <person name="Ai P."/>
            <person name="Zhang D."/>
            <person name="Liu Y."/>
            <person name="Sun Z."/>
            <person name="Feng H."/>
            <person name="Wang Y."/>
            <person name="Chen Y."/>
            <person name="Liang X."/>
            <person name="Fu R."/>
            <person name="Li Q."/>
            <person name="Zhang J."/>
            <person name="Yu X."/>
            <person name="Xie Z."/>
            <person name="Ding L."/>
            <person name="Guan P."/>
            <person name="Tang J."/>
            <person name="Liang Y."/>
            <person name="Wang S."/>
            <person name="Deng Q."/>
            <person name="Li S."/>
            <person name="Zhu J."/>
            <person name="Wang L."/>
            <person name="Liu H."/>
            <person name="Li P."/>
        </authorList>
    </citation>
    <scope>NUCLEOTIDE SEQUENCE [LARGE SCALE GENOMIC DNA]</scope>
    <source>
        <strain evidence="2">AG-1 IA</strain>
    </source>
</reference>
<accession>L8WS48</accession>
<keyword evidence="2" id="KW-1185">Reference proteome</keyword>
<dbReference type="EMBL" id="AFRT01001249">
    <property type="protein sequence ID" value="ELU40956.1"/>
    <property type="molecule type" value="Genomic_DNA"/>
</dbReference>
<dbReference type="Proteomes" id="UP000011668">
    <property type="component" value="Unassembled WGS sequence"/>
</dbReference>
<evidence type="ECO:0000313" key="2">
    <source>
        <dbReference type="Proteomes" id="UP000011668"/>
    </source>
</evidence>